<dbReference type="AlphaFoldDB" id="A0A151JQ39"/>
<accession>A0A151JQ39</accession>
<feature type="non-terminal residue" evidence="1">
    <location>
        <position position="1"/>
    </location>
</feature>
<keyword evidence="2" id="KW-1185">Reference proteome</keyword>
<evidence type="ECO:0000313" key="2">
    <source>
        <dbReference type="Proteomes" id="UP000078492"/>
    </source>
</evidence>
<evidence type="ECO:0008006" key="3">
    <source>
        <dbReference type="Google" id="ProtNLM"/>
    </source>
</evidence>
<sequence>KRDIMGNKYKFKGEQVYVENDLSWEERKIQEQINRWAKERRGKGEDIEIARGKVRIEGKWIYWEELERIMAREREDKKSQGGGREEREGLIKGKSSGGNWKLIFWNVAGIETKDRDFWRFLEGYDYIGLCETWLTEERWHRLKTRLPESHE</sequence>
<name>A0A151JQ39_9HYME</name>
<evidence type="ECO:0000313" key="1">
    <source>
        <dbReference type="EMBL" id="KYN29353.1"/>
    </source>
</evidence>
<organism evidence="1 2">
    <name type="scientific">Trachymyrmex cornetzi</name>
    <dbReference type="NCBI Taxonomy" id="471704"/>
    <lineage>
        <taxon>Eukaryota</taxon>
        <taxon>Metazoa</taxon>
        <taxon>Ecdysozoa</taxon>
        <taxon>Arthropoda</taxon>
        <taxon>Hexapoda</taxon>
        <taxon>Insecta</taxon>
        <taxon>Pterygota</taxon>
        <taxon>Neoptera</taxon>
        <taxon>Endopterygota</taxon>
        <taxon>Hymenoptera</taxon>
        <taxon>Apocrita</taxon>
        <taxon>Aculeata</taxon>
        <taxon>Formicoidea</taxon>
        <taxon>Formicidae</taxon>
        <taxon>Myrmicinae</taxon>
        <taxon>Trachymyrmex</taxon>
    </lineage>
</organism>
<dbReference type="EMBL" id="KQ978668">
    <property type="protein sequence ID" value="KYN29353.1"/>
    <property type="molecule type" value="Genomic_DNA"/>
</dbReference>
<protein>
    <recommendedName>
        <fullName evidence="3">Endonuclease/exonuclease/phosphatase domain-containing protein</fullName>
    </recommendedName>
</protein>
<gene>
    <name evidence="1" type="ORF">ALC57_01207</name>
</gene>
<proteinExistence type="predicted"/>
<reference evidence="1 2" key="1">
    <citation type="submission" date="2015-09" db="EMBL/GenBank/DDBJ databases">
        <title>Trachymyrmex cornetzi WGS genome.</title>
        <authorList>
            <person name="Nygaard S."/>
            <person name="Hu H."/>
            <person name="Boomsma J."/>
            <person name="Zhang G."/>
        </authorList>
    </citation>
    <scope>NUCLEOTIDE SEQUENCE [LARGE SCALE GENOMIC DNA]</scope>
    <source>
        <strain evidence="1">Tcor2-1</strain>
        <tissue evidence="1">Whole body</tissue>
    </source>
</reference>
<dbReference type="Proteomes" id="UP000078492">
    <property type="component" value="Unassembled WGS sequence"/>
</dbReference>